<feature type="compositionally biased region" description="Basic and acidic residues" evidence="1">
    <location>
        <begin position="31"/>
        <end position="42"/>
    </location>
</feature>
<keyword evidence="4" id="KW-1185">Reference proteome</keyword>
<feature type="region of interest" description="Disordered" evidence="1">
    <location>
        <begin position="1"/>
        <end position="42"/>
    </location>
</feature>
<evidence type="ECO:0000256" key="2">
    <source>
        <dbReference type="SAM" id="Phobius"/>
    </source>
</evidence>
<keyword evidence="2" id="KW-1133">Transmembrane helix</keyword>
<dbReference type="Proteomes" id="UP000242525">
    <property type="component" value="Unassembled WGS sequence"/>
</dbReference>
<evidence type="ECO:0000256" key="1">
    <source>
        <dbReference type="SAM" id="MobiDB-lite"/>
    </source>
</evidence>
<feature type="compositionally biased region" description="Low complexity" evidence="1">
    <location>
        <begin position="1"/>
        <end position="21"/>
    </location>
</feature>
<keyword evidence="2" id="KW-0472">Membrane</keyword>
<accession>A0A0J9XDK0</accession>
<name>A0A0J9XDK0_GEOCN</name>
<gene>
    <name evidence="3" type="ORF">BN980_GECA10s03585g</name>
</gene>
<evidence type="ECO:0000313" key="4">
    <source>
        <dbReference type="Proteomes" id="UP000242525"/>
    </source>
</evidence>
<organism evidence="3 4">
    <name type="scientific">Geotrichum candidum</name>
    <name type="common">Oospora lactis</name>
    <name type="synonym">Dipodascus geotrichum</name>
    <dbReference type="NCBI Taxonomy" id="1173061"/>
    <lineage>
        <taxon>Eukaryota</taxon>
        <taxon>Fungi</taxon>
        <taxon>Dikarya</taxon>
        <taxon>Ascomycota</taxon>
        <taxon>Saccharomycotina</taxon>
        <taxon>Dipodascomycetes</taxon>
        <taxon>Dipodascales</taxon>
        <taxon>Dipodascaceae</taxon>
        <taxon>Geotrichum</taxon>
    </lineage>
</organism>
<comment type="caution">
    <text evidence="3">The sequence shown here is derived from an EMBL/GenBank/DDBJ whole genome shotgun (WGS) entry which is preliminary data.</text>
</comment>
<keyword evidence="2" id="KW-0812">Transmembrane</keyword>
<sequence length="273" mass="30112">MSDDVANTPTPNSSATSNSNNGIRKQSFRPSTKDRIGPNGERIVKQDFEVENLISYTEEFSKPEEDIILHTEEAPVMPSPDALTGTITESSHADPSITTAADNNSVNIEADIIQQLDKSLEAVHAARIRQETASKSSSSSSSSSFNPEFYIPPSIASDIPTPTTLKLEREYLILSPTLKIVKSLKKPLHNERSPKDLYTILSQLKSPEKYLRTITKFESEGWSIIGGNDKMLVFERCYSKKDRDAKYLYKLVFGSIASVGVLLGGFLMVSGMT</sequence>
<dbReference type="OrthoDB" id="4084534at2759"/>
<reference evidence="3" key="1">
    <citation type="submission" date="2014-03" db="EMBL/GenBank/DDBJ databases">
        <authorList>
            <person name="Casaregola S."/>
        </authorList>
    </citation>
    <scope>NUCLEOTIDE SEQUENCE [LARGE SCALE GENOMIC DNA]</scope>
    <source>
        <strain evidence="3">CLIB 918</strain>
    </source>
</reference>
<proteinExistence type="predicted"/>
<dbReference type="EMBL" id="CCBN010000010">
    <property type="protein sequence ID" value="CDO55334.1"/>
    <property type="molecule type" value="Genomic_DNA"/>
</dbReference>
<dbReference type="AlphaFoldDB" id="A0A0J9XDK0"/>
<evidence type="ECO:0000313" key="3">
    <source>
        <dbReference type="EMBL" id="CDO55334.1"/>
    </source>
</evidence>
<protein>
    <submittedName>
        <fullName evidence="3">Uncharacterized protein</fullName>
    </submittedName>
</protein>
<feature type="transmembrane region" description="Helical" evidence="2">
    <location>
        <begin position="247"/>
        <end position="269"/>
    </location>
</feature>